<dbReference type="GO" id="GO:0051536">
    <property type="term" value="F:iron-sulfur cluster binding"/>
    <property type="evidence" value="ECO:0007669"/>
    <property type="project" value="UniProtKB-KW"/>
</dbReference>
<dbReference type="Pfam" id="PF04055">
    <property type="entry name" value="Radical_SAM"/>
    <property type="match status" value="1"/>
</dbReference>
<dbReference type="InterPro" id="IPR007197">
    <property type="entry name" value="rSAM"/>
</dbReference>
<keyword evidence="2" id="KW-0004">4Fe-4S</keyword>
<dbReference type="PANTHER" id="PTHR11228">
    <property type="entry name" value="RADICAL SAM DOMAIN PROTEIN"/>
    <property type="match status" value="1"/>
</dbReference>
<keyword evidence="9" id="KW-1185">Reference proteome</keyword>
<accession>A0A856MGQ1</accession>
<organism evidence="8 9">
    <name type="scientific">Brasilonema sennae CENA114</name>
    <dbReference type="NCBI Taxonomy" id="415709"/>
    <lineage>
        <taxon>Bacteria</taxon>
        <taxon>Bacillati</taxon>
        <taxon>Cyanobacteriota</taxon>
        <taxon>Cyanophyceae</taxon>
        <taxon>Nostocales</taxon>
        <taxon>Scytonemataceae</taxon>
        <taxon>Brasilonema</taxon>
        <taxon>Bromeliae group (in: Brasilonema)</taxon>
    </lineage>
</organism>
<keyword evidence="5" id="KW-0408">Iron</keyword>
<dbReference type="PROSITE" id="PS51918">
    <property type="entry name" value="RADICAL_SAM"/>
    <property type="match status" value="1"/>
</dbReference>
<evidence type="ECO:0000313" key="9">
    <source>
        <dbReference type="Proteomes" id="UP000503129"/>
    </source>
</evidence>
<name>A0A856MGQ1_9CYAN</name>
<keyword evidence="4" id="KW-0479">Metal-binding</keyword>
<dbReference type="InterPro" id="IPR050377">
    <property type="entry name" value="Radical_SAM_PqqE_MftC-like"/>
</dbReference>
<dbReference type="Pfam" id="PF13186">
    <property type="entry name" value="SPASM"/>
    <property type="match status" value="1"/>
</dbReference>
<dbReference type="CDD" id="cd21109">
    <property type="entry name" value="SPASM"/>
    <property type="match status" value="1"/>
</dbReference>
<feature type="domain" description="Radical SAM core" evidence="7">
    <location>
        <begin position="22"/>
        <end position="238"/>
    </location>
</feature>
<dbReference type="AlphaFoldDB" id="A0A856MGQ1"/>
<dbReference type="InterPro" id="IPR034391">
    <property type="entry name" value="AdoMet-like_SPASM_containing"/>
</dbReference>
<dbReference type="SUPFAM" id="SSF102114">
    <property type="entry name" value="Radical SAM enzymes"/>
    <property type="match status" value="1"/>
</dbReference>
<keyword evidence="3" id="KW-0949">S-adenosyl-L-methionine</keyword>
<dbReference type="SFLD" id="SFLDG01387">
    <property type="entry name" value="BtrN-like_SPASM_domain_contain"/>
    <property type="match status" value="1"/>
</dbReference>
<dbReference type="KEGG" id="bsen:DP114_09570"/>
<sequence>MPSVHTIKPKPEQQTFYSPYCSEYPKALYIELTDRCNLLCPMCRQSAVAGDVLPLETFKEIADTLFPHAVFVDLRGWGESTMLPTFDDYLDYSLKFPLKKKLITNATVNKPSVWQRLGENGVVVGVSIDAADKELYEQLRVGGKLEKTLANVQQLVQAAEAAGYDPKQQVYFCITASGSNIFDIKNIVRIGLDLGIDRFKLEPIKTSDQDPVHLKNFTLEVREEMETLRELARETGARIELSASMIEGDVHVMATRKLCIHPWQYLYVNARGRMGFCDHLNGVEEFTFARWGEVDFDTFWNGEQMVRLRQEHLERFHQKQQISICGDCNWCYDQRYMDLEDWVEPGWSAYRVQL</sequence>
<dbReference type="CDD" id="cd01335">
    <property type="entry name" value="Radical_SAM"/>
    <property type="match status" value="1"/>
</dbReference>
<dbReference type="GO" id="GO:0046872">
    <property type="term" value="F:metal ion binding"/>
    <property type="evidence" value="ECO:0007669"/>
    <property type="project" value="UniProtKB-KW"/>
</dbReference>
<evidence type="ECO:0000256" key="3">
    <source>
        <dbReference type="ARBA" id="ARBA00022691"/>
    </source>
</evidence>
<evidence type="ECO:0000256" key="6">
    <source>
        <dbReference type="ARBA" id="ARBA00023014"/>
    </source>
</evidence>
<protein>
    <submittedName>
        <fullName evidence="8">Radical SAM/SPASM domain-containing protein</fullName>
    </submittedName>
</protein>
<gene>
    <name evidence="8" type="ORF">DP114_09570</name>
</gene>
<evidence type="ECO:0000256" key="4">
    <source>
        <dbReference type="ARBA" id="ARBA00022723"/>
    </source>
</evidence>
<dbReference type="RefSeq" id="WP_169265187.1">
    <property type="nucleotide sequence ID" value="NZ_CAWOXK010000001.1"/>
</dbReference>
<dbReference type="Proteomes" id="UP000503129">
    <property type="component" value="Chromosome"/>
</dbReference>
<proteinExistence type="predicted"/>
<reference evidence="8 9" key="1">
    <citation type="submission" date="2018-06" db="EMBL/GenBank/DDBJ databases">
        <title>Comparative genomics of Brasilonema spp. strains.</title>
        <authorList>
            <person name="Alvarenga D.O."/>
            <person name="Fiore M.F."/>
            <person name="Varani A.M."/>
        </authorList>
    </citation>
    <scope>NUCLEOTIDE SEQUENCE [LARGE SCALE GENOMIC DNA]</scope>
    <source>
        <strain evidence="8 9">CENA114</strain>
    </source>
</reference>
<dbReference type="InterPro" id="IPR058240">
    <property type="entry name" value="rSAM_sf"/>
</dbReference>
<dbReference type="InterPro" id="IPR023885">
    <property type="entry name" value="4Fe4S-binding_SPASM_dom"/>
</dbReference>
<dbReference type="InterPro" id="IPR013785">
    <property type="entry name" value="Aldolase_TIM"/>
</dbReference>
<dbReference type="Gene3D" id="3.20.20.70">
    <property type="entry name" value="Aldolase class I"/>
    <property type="match status" value="1"/>
</dbReference>
<dbReference type="SFLD" id="SFLDG01067">
    <property type="entry name" value="SPASM/twitch_domain_containing"/>
    <property type="match status" value="1"/>
</dbReference>
<keyword evidence="6" id="KW-0411">Iron-sulfur</keyword>
<evidence type="ECO:0000259" key="7">
    <source>
        <dbReference type="PROSITE" id="PS51918"/>
    </source>
</evidence>
<dbReference type="GO" id="GO:0003824">
    <property type="term" value="F:catalytic activity"/>
    <property type="evidence" value="ECO:0007669"/>
    <property type="project" value="InterPro"/>
</dbReference>
<dbReference type="PANTHER" id="PTHR11228:SF7">
    <property type="entry name" value="PQQA PEPTIDE CYCLASE"/>
    <property type="match status" value="1"/>
</dbReference>
<dbReference type="SFLD" id="SFLDS00029">
    <property type="entry name" value="Radical_SAM"/>
    <property type="match status" value="1"/>
</dbReference>
<evidence type="ECO:0000256" key="1">
    <source>
        <dbReference type="ARBA" id="ARBA00001966"/>
    </source>
</evidence>
<evidence type="ECO:0000256" key="2">
    <source>
        <dbReference type="ARBA" id="ARBA00022485"/>
    </source>
</evidence>
<evidence type="ECO:0000256" key="5">
    <source>
        <dbReference type="ARBA" id="ARBA00023004"/>
    </source>
</evidence>
<evidence type="ECO:0000313" key="8">
    <source>
        <dbReference type="EMBL" id="QDL08116.1"/>
    </source>
</evidence>
<dbReference type="EMBL" id="CP030118">
    <property type="protein sequence ID" value="QDL08116.1"/>
    <property type="molecule type" value="Genomic_DNA"/>
</dbReference>
<comment type="cofactor">
    <cofactor evidence="1">
        <name>[4Fe-4S] cluster</name>
        <dbReference type="ChEBI" id="CHEBI:49883"/>
    </cofactor>
</comment>